<dbReference type="GO" id="GO:0004672">
    <property type="term" value="F:protein kinase activity"/>
    <property type="evidence" value="ECO:0007669"/>
    <property type="project" value="InterPro"/>
</dbReference>
<dbReference type="Pfam" id="PF07714">
    <property type="entry name" value="PK_Tyr_Ser-Thr"/>
    <property type="match status" value="1"/>
</dbReference>
<dbReference type="Gene3D" id="1.10.510.10">
    <property type="entry name" value="Transferase(Phosphotransferase) domain 1"/>
    <property type="match status" value="1"/>
</dbReference>
<dbReference type="GO" id="GO:0005524">
    <property type="term" value="F:ATP binding"/>
    <property type="evidence" value="ECO:0007669"/>
    <property type="project" value="UniProtKB-KW"/>
</dbReference>
<accession>A0A835GXS7</accession>
<dbReference type="InterPro" id="IPR001245">
    <property type="entry name" value="Ser-Thr/Tyr_kinase_cat_dom"/>
</dbReference>
<dbReference type="SUPFAM" id="SSF56112">
    <property type="entry name" value="Protein kinase-like (PK-like)"/>
    <property type="match status" value="1"/>
</dbReference>
<dbReference type="PANTHER" id="PTHR27007">
    <property type="match status" value="1"/>
</dbReference>
<dbReference type="InterPro" id="IPR011009">
    <property type="entry name" value="Kinase-like_dom_sf"/>
</dbReference>
<keyword evidence="5" id="KW-1185">Reference proteome</keyword>
<dbReference type="OrthoDB" id="75710at2759"/>
<feature type="domain" description="Serine-threonine/tyrosine-protein kinase catalytic" evidence="3">
    <location>
        <begin position="76"/>
        <end position="138"/>
    </location>
</feature>
<dbReference type="EMBL" id="JADFTS010000009">
    <property type="protein sequence ID" value="KAF9587898.1"/>
    <property type="molecule type" value="Genomic_DNA"/>
</dbReference>
<dbReference type="Proteomes" id="UP000631114">
    <property type="component" value="Unassembled WGS sequence"/>
</dbReference>
<proteinExistence type="predicted"/>
<organism evidence="4 5">
    <name type="scientific">Coptis chinensis</name>
    <dbReference type="NCBI Taxonomy" id="261450"/>
    <lineage>
        <taxon>Eukaryota</taxon>
        <taxon>Viridiplantae</taxon>
        <taxon>Streptophyta</taxon>
        <taxon>Embryophyta</taxon>
        <taxon>Tracheophyta</taxon>
        <taxon>Spermatophyta</taxon>
        <taxon>Magnoliopsida</taxon>
        <taxon>Ranunculales</taxon>
        <taxon>Ranunculaceae</taxon>
        <taxon>Coptidoideae</taxon>
        <taxon>Coptis</taxon>
    </lineage>
</organism>
<protein>
    <recommendedName>
        <fullName evidence="3">Serine-threonine/tyrosine-protein kinase catalytic domain-containing protein</fullName>
    </recommendedName>
</protein>
<sequence>MCVQQFFREKCCSPYRDSRSLSFSDHIVKKEVHLFFSEEGQIVYDSLIAEEDKGAACSFSDDEAMFKKSYHPPRRWCYKEGMLLLVYDYMPNGSLNNYLFGGHDKRLSWNERYKILEGVSSALQYLHSENRQKEYLATSATLHQSALPVVRLHKTDIYGFGAVLLAVTCGRRPQTTIVGSRLLVDWVWSVYREGTEATGGIPTEEGAATEEISG</sequence>
<evidence type="ECO:0000313" key="5">
    <source>
        <dbReference type="Proteomes" id="UP000631114"/>
    </source>
</evidence>
<dbReference type="InterPro" id="IPR050528">
    <property type="entry name" value="L-type_Lectin-RKs"/>
</dbReference>
<comment type="caution">
    <text evidence="4">The sequence shown here is derived from an EMBL/GenBank/DDBJ whole genome shotgun (WGS) entry which is preliminary data.</text>
</comment>
<name>A0A835GXS7_9MAGN</name>
<keyword evidence="1" id="KW-0547">Nucleotide-binding</keyword>
<keyword evidence="2" id="KW-0067">ATP-binding</keyword>
<reference evidence="4 5" key="1">
    <citation type="submission" date="2020-10" db="EMBL/GenBank/DDBJ databases">
        <title>The Coptis chinensis genome and diversification of protoberbering-type alkaloids.</title>
        <authorList>
            <person name="Wang B."/>
            <person name="Shu S."/>
            <person name="Song C."/>
            <person name="Liu Y."/>
        </authorList>
    </citation>
    <scope>NUCLEOTIDE SEQUENCE [LARGE SCALE GENOMIC DNA]</scope>
    <source>
        <strain evidence="4">HL-2020</strain>
        <tissue evidence="4">Leaf</tissue>
    </source>
</reference>
<dbReference type="AlphaFoldDB" id="A0A835GXS7"/>
<evidence type="ECO:0000313" key="4">
    <source>
        <dbReference type="EMBL" id="KAF9587898.1"/>
    </source>
</evidence>
<evidence type="ECO:0000259" key="3">
    <source>
        <dbReference type="Pfam" id="PF07714"/>
    </source>
</evidence>
<gene>
    <name evidence="4" type="ORF">IFM89_006152</name>
</gene>
<evidence type="ECO:0000256" key="1">
    <source>
        <dbReference type="ARBA" id="ARBA00022741"/>
    </source>
</evidence>
<evidence type="ECO:0000256" key="2">
    <source>
        <dbReference type="ARBA" id="ARBA00022840"/>
    </source>
</evidence>